<name>A0A8X7CCC2_9ARAC</name>
<dbReference type="InterPro" id="IPR047157">
    <property type="entry name" value="PHRF1/Atg35"/>
</dbReference>
<feature type="compositionally biased region" description="Basic and acidic residues" evidence="1">
    <location>
        <begin position="815"/>
        <end position="863"/>
    </location>
</feature>
<dbReference type="PANTHER" id="PTHR12618">
    <property type="entry name" value="PHD AND RING FINGER DOMAIN-CONTAINING PROTEIN 1"/>
    <property type="match status" value="1"/>
</dbReference>
<feature type="region of interest" description="Disordered" evidence="1">
    <location>
        <begin position="891"/>
        <end position="929"/>
    </location>
</feature>
<dbReference type="PANTHER" id="PTHR12618:SF20">
    <property type="entry name" value="PHD AND RING FINGER DOMAIN-CONTAINING PROTEIN 1"/>
    <property type="match status" value="1"/>
</dbReference>
<feature type="compositionally biased region" description="Polar residues" evidence="1">
    <location>
        <begin position="663"/>
        <end position="672"/>
    </location>
</feature>
<dbReference type="Pfam" id="PF23030">
    <property type="entry name" value="SCAF11-like_C"/>
    <property type="match status" value="1"/>
</dbReference>
<feature type="compositionally biased region" description="Basic and acidic residues" evidence="1">
    <location>
        <begin position="635"/>
        <end position="662"/>
    </location>
</feature>
<gene>
    <name evidence="3" type="primary">Phrf1</name>
    <name evidence="3" type="ORF">TNIN_275631</name>
</gene>
<feature type="region of interest" description="Disordered" evidence="1">
    <location>
        <begin position="982"/>
        <end position="1006"/>
    </location>
</feature>
<feature type="compositionally biased region" description="Basic and acidic residues" evidence="1">
    <location>
        <begin position="916"/>
        <end position="929"/>
    </location>
</feature>
<evidence type="ECO:0000256" key="1">
    <source>
        <dbReference type="SAM" id="MobiDB-lite"/>
    </source>
</evidence>
<dbReference type="EMBL" id="BMAV01013671">
    <property type="protein sequence ID" value="GFY61503.1"/>
    <property type="molecule type" value="Genomic_DNA"/>
</dbReference>
<evidence type="ECO:0000313" key="3">
    <source>
        <dbReference type="EMBL" id="GFY61503.1"/>
    </source>
</evidence>
<feature type="compositionally biased region" description="Polar residues" evidence="1">
    <location>
        <begin position="797"/>
        <end position="806"/>
    </location>
</feature>
<feature type="non-terminal residue" evidence="3">
    <location>
        <position position="1"/>
    </location>
</feature>
<accession>A0A8X7CCC2</accession>
<comment type="caution">
    <text evidence="3">The sequence shown here is derived from an EMBL/GenBank/DDBJ whole genome shotgun (WGS) entry which is preliminary data.</text>
</comment>
<feature type="region of interest" description="Disordered" evidence="1">
    <location>
        <begin position="777"/>
        <end position="870"/>
    </location>
</feature>
<organism evidence="3 4">
    <name type="scientific">Trichonephila inaurata madagascariensis</name>
    <dbReference type="NCBI Taxonomy" id="2747483"/>
    <lineage>
        <taxon>Eukaryota</taxon>
        <taxon>Metazoa</taxon>
        <taxon>Ecdysozoa</taxon>
        <taxon>Arthropoda</taxon>
        <taxon>Chelicerata</taxon>
        <taxon>Arachnida</taxon>
        <taxon>Araneae</taxon>
        <taxon>Araneomorphae</taxon>
        <taxon>Entelegynae</taxon>
        <taxon>Araneoidea</taxon>
        <taxon>Nephilidae</taxon>
        <taxon>Trichonephila</taxon>
        <taxon>Trichonephila inaurata</taxon>
    </lineage>
</organism>
<feature type="compositionally biased region" description="Basic and acidic residues" evidence="1">
    <location>
        <begin position="787"/>
        <end position="796"/>
    </location>
</feature>
<keyword evidence="4" id="KW-1185">Reference proteome</keyword>
<dbReference type="InterPro" id="IPR057031">
    <property type="entry name" value="SFR19-like_C"/>
</dbReference>
<feature type="region of interest" description="Disordered" evidence="1">
    <location>
        <begin position="627"/>
        <end position="702"/>
    </location>
</feature>
<dbReference type="AlphaFoldDB" id="A0A8X7CCC2"/>
<feature type="compositionally biased region" description="Basic and acidic residues" evidence="1">
    <location>
        <begin position="674"/>
        <end position="684"/>
    </location>
</feature>
<dbReference type="Proteomes" id="UP000886998">
    <property type="component" value="Unassembled WGS sequence"/>
</dbReference>
<sequence length="1145" mass="131547">LAKPHFQKPLDDLPCAQLAEHHSKKQLDDLPCTQLSEHHSKELTDDLPCTQLAKHRFKDQLDSLPSTQLAEHSFKELTDDLPCTQLAENCSKEQPDNLPCTQLAKPHFQKPLDDLPCTQLAEPHFQKPLDDLPCTQFAEHHSKKQLNNLLCTQLAKHHPKELTDDLPCTQLAEHCSKEQLDSLPCTQLAKPHFQKSLDDLPCTQLAEHHSKKQLDDLPCTQLAEHCSEELTDDLPCTQLAEHCSKEGAGNLLHTQLAEHCSREQLDNLPHTQLSKQCPEGKLENLPYKLLSDDKVVPVQNNRGNHNKIPYNFESDLLESRSQTLDDSHSKLLKFLKEKSNDENFSEEREQISALLLHSGNLEVKKSIKKMGGHKNLPQVLMHASLKHIPVPKPTNKKTFSFDQVKQYYGLKEDKETSNNNIVNKVNGFISPTCKSSIESSCILFPGKHLVKYDAGVDENILKSEEKDNEEEIEIIPMNPENVKKEKEILEVVVSSDDEDFPQIQSHDNFSNKILDCNLKEQNQKSCVSFSCIPIKQEKLMDNHLTYVSEKKICNKVENSVALNGNINCIVKKETDGINFKEHSKTINNLNSSAFIKKEKEVCCEERKENVLEQNKIKSSLQLKSEKSIGRKIKHENKMDDAVESKDKSVQKEKHDSERKSSRNQDLTVSNDCNFLKEKQTRNDVEQNNFNVRRDKRKSEVDHYTNGKIQVKDTSLSMSELKKQDIAKEKNVSKRTYENKEKCISKNRTITESRKDKTIKNKEKYLGRDNEMVQSIEKHLGKNNKNISSKEKNDSRNKITSQSNSENKLVGNGKLVTEKRKLSSMDVEKSNKRYKRKWSEDSNKVKNNEKEHIIKEKSDKDRKKSLSSRNDVITMKNNNEFEKKLKNIHEENMINKKDSAKLSLGKKCPSKSVIPHSNEKKRAEESDQRLTSESIKNFKDVKNEKLLNSNIYSTSFNALRTNLKKEPSNTSNVLMLEREKTTMGNMKDRRKSTFSKSPSYSEDTCDSYNSPSMKSKVLTKKYPEKFKHQKNALTVLNQVADEIIAFSDKSKSHMFLDEPIDLDIIKKGCDSFKGRKVDRKHIKDEIAEEVKIALKPFYTSGLIDKDEYKDIMRKVVPKVYLNCGHYVNPEKIKNLVTNYIKRLNNS</sequence>
<feature type="domain" description="SFR19-like C-terminal" evidence="2">
    <location>
        <begin position="1075"/>
        <end position="1143"/>
    </location>
</feature>
<evidence type="ECO:0000313" key="4">
    <source>
        <dbReference type="Proteomes" id="UP000886998"/>
    </source>
</evidence>
<protein>
    <submittedName>
        <fullName evidence="3">PHD and RING finger domain-containing protein 1</fullName>
    </submittedName>
</protein>
<dbReference type="OrthoDB" id="6437949at2759"/>
<proteinExistence type="predicted"/>
<evidence type="ECO:0000259" key="2">
    <source>
        <dbReference type="Pfam" id="PF23030"/>
    </source>
</evidence>
<reference evidence="3" key="1">
    <citation type="submission" date="2020-08" db="EMBL/GenBank/DDBJ databases">
        <title>Multicomponent nature underlies the extraordinary mechanical properties of spider dragline silk.</title>
        <authorList>
            <person name="Kono N."/>
            <person name="Nakamura H."/>
            <person name="Mori M."/>
            <person name="Yoshida Y."/>
            <person name="Ohtoshi R."/>
            <person name="Malay A.D."/>
            <person name="Moran D.A.P."/>
            <person name="Tomita M."/>
            <person name="Numata K."/>
            <person name="Arakawa K."/>
        </authorList>
    </citation>
    <scope>NUCLEOTIDE SEQUENCE</scope>
</reference>
<feature type="compositionally biased region" description="Polar residues" evidence="1">
    <location>
        <begin position="993"/>
        <end position="1006"/>
    </location>
</feature>